<feature type="domain" description="HTH lysR-type" evidence="5">
    <location>
        <begin position="5"/>
        <end position="62"/>
    </location>
</feature>
<protein>
    <submittedName>
        <fullName evidence="6">Bacterial regulatory helix-turn-helix, lysR family protein</fullName>
    </submittedName>
    <submittedName>
        <fullName evidence="7">LysR family transcriptional regulator</fullName>
    </submittedName>
    <submittedName>
        <fullName evidence="8">LysR substrate-binding domain-containing protein</fullName>
    </submittedName>
</protein>
<dbReference type="Pfam" id="PF03466">
    <property type="entry name" value="LysR_substrate"/>
    <property type="match status" value="1"/>
</dbReference>
<evidence type="ECO:0000313" key="6">
    <source>
        <dbReference type="EMBL" id="KGC12950.1"/>
    </source>
</evidence>
<dbReference type="KEGG" id="bgo:BM43_4872"/>
<dbReference type="GO" id="GO:0043565">
    <property type="term" value="F:sequence-specific DNA binding"/>
    <property type="evidence" value="ECO:0007669"/>
    <property type="project" value="TreeGrafter"/>
</dbReference>
<dbReference type="Proteomes" id="UP001059745">
    <property type="component" value="Chromosome 2"/>
</dbReference>
<dbReference type="GO" id="GO:0003700">
    <property type="term" value="F:DNA-binding transcription factor activity"/>
    <property type="evidence" value="ECO:0007669"/>
    <property type="project" value="InterPro"/>
</dbReference>
<dbReference type="GO" id="GO:0006351">
    <property type="term" value="P:DNA-templated transcription"/>
    <property type="evidence" value="ECO:0007669"/>
    <property type="project" value="TreeGrafter"/>
</dbReference>
<dbReference type="PROSITE" id="PS50931">
    <property type="entry name" value="HTH_LYSR"/>
    <property type="match status" value="1"/>
</dbReference>
<dbReference type="Gene3D" id="1.10.10.10">
    <property type="entry name" value="Winged helix-like DNA-binding domain superfamily/Winged helix DNA-binding domain"/>
    <property type="match status" value="1"/>
</dbReference>
<reference evidence="8" key="4">
    <citation type="submission" date="2022-09" db="EMBL/GenBank/DDBJ databases">
        <title>Genomic of Burkholderia gladioli.</title>
        <authorList>
            <person name="Wu H."/>
        </authorList>
    </citation>
    <scope>NUCLEOTIDE SEQUENCE</scope>
    <source>
        <strain evidence="8">ZN-S4</strain>
    </source>
</reference>
<dbReference type="AlphaFoldDB" id="A0A095F7L4"/>
<dbReference type="Proteomes" id="UP000220629">
    <property type="component" value="Unassembled WGS sequence"/>
</dbReference>
<dbReference type="InterPro" id="IPR036390">
    <property type="entry name" value="WH_DNA-bd_sf"/>
</dbReference>
<dbReference type="PANTHER" id="PTHR30537:SF26">
    <property type="entry name" value="GLYCINE CLEAVAGE SYSTEM TRANSCRIPTIONAL ACTIVATOR"/>
    <property type="match status" value="1"/>
</dbReference>
<keyword evidence="3" id="KW-0238">DNA-binding</keyword>
<keyword evidence="4" id="KW-0804">Transcription</keyword>
<name>A0A095F7L4_BURGA</name>
<proteinExistence type="inferred from homology"/>
<sequence>MHRLPPLNALQVFVTVARHLNFTRAAEALCLTQGAVSRQIQSLEAHYGFPLFVRRAKGLALTPEGEQLLPVVSESFARIDDVSRRLTRQRTDLALKVPTCVMRWILPKVMQFQTEHPDLHVQMTTTWRHDVDFATEPFDAAIVYGMAATPEVRVVPLFAERLTPVCAPELLAERPIASGADLARHTLLHPTRDHRDWRQWLAHAGIEGIDPARGPSFDTLDLATNAAMQGFGIAISDVTLIADDVAARRLARPFEAVLGTGARYDFVCPARNAAQPKLDLFSDWLAAHRD</sequence>
<dbReference type="OMA" id="CVMRWLL"/>
<dbReference type="InterPro" id="IPR000847">
    <property type="entry name" value="LysR_HTH_N"/>
</dbReference>
<evidence type="ECO:0000256" key="4">
    <source>
        <dbReference type="ARBA" id="ARBA00023163"/>
    </source>
</evidence>
<dbReference type="InterPro" id="IPR036388">
    <property type="entry name" value="WH-like_DNA-bd_sf"/>
</dbReference>
<evidence type="ECO:0000313" key="8">
    <source>
        <dbReference type="EMBL" id="UWX72918.1"/>
    </source>
</evidence>
<dbReference type="PANTHER" id="PTHR30537">
    <property type="entry name" value="HTH-TYPE TRANSCRIPTIONAL REGULATOR"/>
    <property type="match status" value="1"/>
</dbReference>
<dbReference type="PRINTS" id="PR00039">
    <property type="entry name" value="HTHLYSR"/>
</dbReference>
<dbReference type="SUPFAM" id="SSF53850">
    <property type="entry name" value="Periplasmic binding protein-like II"/>
    <property type="match status" value="1"/>
</dbReference>
<evidence type="ECO:0000256" key="2">
    <source>
        <dbReference type="ARBA" id="ARBA00023015"/>
    </source>
</evidence>
<evidence type="ECO:0000313" key="9">
    <source>
        <dbReference type="Proteomes" id="UP000029590"/>
    </source>
</evidence>
<organism evidence="7 10">
    <name type="scientific">Burkholderia gladioli</name>
    <name type="common">Pseudomonas marginata</name>
    <name type="synonym">Phytomonas marginata</name>
    <dbReference type="NCBI Taxonomy" id="28095"/>
    <lineage>
        <taxon>Bacteria</taxon>
        <taxon>Pseudomonadati</taxon>
        <taxon>Pseudomonadota</taxon>
        <taxon>Betaproteobacteria</taxon>
        <taxon>Burkholderiales</taxon>
        <taxon>Burkholderiaceae</taxon>
        <taxon>Burkholderia</taxon>
    </lineage>
</organism>
<evidence type="ECO:0000256" key="1">
    <source>
        <dbReference type="ARBA" id="ARBA00009437"/>
    </source>
</evidence>
<gene>
    <name evidence="7" type="ORF">CRM94_08915</name>
    <name evidence="6" type="ORF">DM48_2895</name>
    <name evidence="8" type="ORF">NYZ96_31420</name>
</gene>
<evidence type="ECO:0000313" key="7">
    <source>
        <dbReference type="EMBL" id="PEH42253.1"/>
    </source>
</evidence>
<accession>A0A0D5D814</accession>
<dbReference type="CDD" id="cd08432">
    <property type="entry name" value="PBP2_GcdR_TrpI_HvrB_AmpR_like"/>
    <property type="match status" value="1"/>
</dbReference>
<dbReference type="RefSeq" id="WP_013689994.1">
    <property type="nucleotide sequence ID" value="NZ_CADEPO010000009.1"/>
</dbReference>
<dbReference type="Pfam" id="PF00126">
    <property type="entry name" value="HTH_1"/>
    <property type="match status" value="1"/>
</dbReference>
<dbReference type="SUPFAM" id="SSF46785">
    <property type="entry name" value="Winged helix' DNA-binding domain"/>
    <property type="match status" value="1"/>
</dbReference>
<dbReference type="GeneID" id="66461021"/>
<dbReference type="FunFam" id="1.10.10.10:FF:000001">
    <property type="entry name" value="LysR family transcriptional regulator"/>
    <property type="match status" value="1"/>
</dbReference>
<keyword evidence="2" id="KW-0805">Transcription regulation</keyword>
<reference evidence="7" key="2">
    <citation type="submission" date="2017-09" db="EMBL/GenBank/DDBJ databases">
        <title>FDA dAtabase for Regulatory Grade micrObial Sequences (FDA-ARGOS): Supporting development and validation of Infectious Disease Dx tests.</title>
        <authorList>
            <person name="Minogue T."/>
            <person name="Wolcott M."/>
            <person name="Wasieloski L."/>
            <person name="Aguilar W."/>
            <person name="Moore D."/>
            <person name="Tallon L.J."/>
            <person name="Sadzewicz L."/>
            <person name="Ott S."/>
            <person name="Zhao X."/>
            <person name="Nagaraj S."/>
            <person name="Vavikolanu K."/>
            <person name="Aluvathingal J."/>
            <person name="Nadendla S."/>
            <person name="Sichtig H."/>
        </authorList>
    </citation>
    <scope>NUCLEOTIDE SEQUENCE</scope>
    <source>
        <strain evidence="7">FDAARGOS_390</strain>
    </source>
</reference>
<dbReference type="Gene3D" id="3.40.190.10">
    <property type="entry name" value="Periplasmic binding protein-like II"/>
    <property type="match status" value="2"/>
</dbReference>
<dbReference type="Proteomes" id="UP000029590">
    <property type="component" value="Unassembled WGS sequence"/>
</dbReference>
<comment type="similarity">
    <text evidence="1">Belongs to the LysR transcriptional regulatory family.</text>
</comment>
<dbReference type="FunFam" id="3.40.190.10:FF:000017">
    <property type="entry name" value="Glycine cleavage system transcriptional activator"/>
    <property type="match status" value="1"/>
</dbReference>
<evidence type="ECO:0000313" key="10">
    <source>
        <dbReference type="Proteomes" id="UP000220629"/>
    </source>
</evidence>
<dbReference type="EMBL" id="PDDY01000001">
    <property type="protein sequence ID" value="PEH42253.1"/>
    <property type="molecule type" value="Genomic_DNA"/>
</dbReference>
<reference evidence="6 9" key="1">
    <citation type="submission" date="2014-04" db="EMBL/GenBank/DDBJ databases">
        <authorList>
            <person name="Bishop-Lilly K.A."/>
            <person name="Broomall S.M."/>
            <person name="Chain P.S."/>
            <person name="Chertkov O."/>
            <person name="Coyne S.R."/>
            <person name="Daligault H.E."/>
            <person name="Davenport K.W."/>
            <person name="Erkkila T."/>
            <person name="Frey K.G."/>
            <person name="Gibbons H.S."/>
            <person name="Gu W."/>
            <person name="Jaissle J."/>
            <person name="Johnson S.L."/>
            <person name="Koroleva G.I."/>
            <person name="Ladner J.T."/>
            <person name="Lo C.-C."/>
            <person name="Minogue T.D."/>
            <person name="Munk C."/>
            <person name="Palacios G.F."/>
            <person name="Redden C.L."/>
            <person name="Rosenzweig C.N."/>
            <person name="Scholz M.B."/>
            <person name="Teshima H."/>
            <person name="Xu Y."/>
        </authorList>
    </citation>
    <scope>NUCLEOTIDE SEQUENCE [LARGE SCALE GENOMIC DNA]</scope>
    <source>
        <strain evidence="6">Gladioli</strain>
        <strain evidence="9">gladioli</strain>
    </source>
</reference>
<dbReference type="InterPro" id="IPR005119">
    <property type="entry name" value="LysR_subst-bd"/>
</dbReference>
<evidence type="ECO:0000259" key="5">
    <source>
        <dbReference type="PROSITE" id="PS50931"/>
    </source>
</evidence>
<evidence type="ECO:0000256" key="3">
    <source>
        <dbReference type="ARBA" id="ARBA00023125"/>
    </source>
</evidence>
<accession>A0A095F7L4</accession>
<dbReference type="InterPro" id="IPR058163">
    <property type="entry name" value="LysR-type_TF_proteobact-type"/>
</dbReference>
<reference evidence="10" key="3">
    <citation type="submission" date="2017-09" db="EMBL/GenBank/DDBJ databases">
        <title>FDA dAtabase for Regulatory Grade micrObial Sequences (FDA-ARGOS): Supporting development and validation of Infectious Disease Dx tests.</title>
        <authorList>
            <person name="Minogue T."/>
            <person name="Wolcott M."/>
            <person name="Wasieloski L."/>
            <person name="Aguilar W."/>
            <person name="Moore D."/>
            <person name="Tallon L."/>
            <person name="Sadzewicz L."/>
            <person name="Ott S."/>
            <person name="Zhao X."/>
            <person name="Nagaraj S."/>
            <person name="Vavikolanu K."/>
            <person name="Aluvathingal J."/>
            <person name="Nadendla S."/>
            <person name="Sichtig H."/>
        </authorList>
    </citation>
    <scope>NUCLEOTIDE SEQUENCE [LARGE SCALE GENOMIC DNA]</scope>
    <source>
        <strain evidence="10">FDAARGOS_390</strain>
    </source>
</reference>
<dbReference type="EMBL" id="JPGG01000016">
    <property type="protein sequence ID" value="KGC12950.1"/>
    <property type="molecule type" value="Genomic_DNA"/>
</dbReference>
<dbReference type="EMBL" id="CP104215">
    <property type="protein sequence ID" value="UWX72918.1"/>
    <property type="molecule type" value="Genomic_DNA"/>
</dbReference>
<dbReference type="OrthoDB" id="8591238at2"/>